<dbReference type="PANTHER" id="PTHR11388">
    <property type="entry name" value="ORGANIC ANION TRANSPORTER"/>
    <property type="match status" value="1"/>
</dbReference>
<feature type="transmembrane region" description="Helical" evidence="8">
    <location>
        <begin position="336"/>
        <end position="357"/>
    </location>
</feature>
<comment type="similarity">
    <text evidence="2 8">Belongs to the organo anion transporter (TC 2.A.60) family.</text>
</comment>
<feature type="transmembrane region" description="Helical" evidence="8">
    <location>
        <begin position="369"/>
        <end position="394"/>
    </location>
</feature>
<dbReference type="SUPFAM" id="SSF103473">
    <property type="entry name" value="MFS general substrate transporter"/>
    <property type="match status" value="1"/>
</dbReference>
<dbReference type="InterPro" id="IPR004156">
    <property type="entry name" value="OATP"/>
</dbReference>
<keyword evidence="6 8" id="KW-0472">Membrane</keyword>
<evidence type="ECO:0000256" key="1">
    <source>
        <dbReference type="ARBA" id="ARBA00004651"/>
    </source>
</evidence>
<accession>A0AAN8KAG2</accession>
<dbReference type="PROSITE" id="PS51465">
    <property type="entry name" value="KAZAL_2"/>
    <property type="match status" value="1"/>
</dbReference>
<keyword evidence="12" id="KW-1185">Reference proteome</keyword>
<dbReference type="Pfam" id="PF07648">
    <property type="entry name" value="Kazal_2"/>
    <property type="match status" value="1"/>
</dbReference>
<feature type="transmembrane region" description="Helical" evidence="8">
    <location>
        <begin position="261"/>
        <end position="286"/>
    </location>
</feature>
<dbReference type="NCBIfam" id="TIGR00805">
    <property type="entry name" value="oat"/>
    <property type="match status" value="1"/>
</dbReference>
<keyword evidence="5 8" id="KW-1133">Transmembrane helix</keyword>
<name>A0AAN8KAG2_PATCE</name>
<feature type="transmembrane region" description="Helical" evidence="8">
    <location>
        <begin position="406"/>
        <end position="425"/>
    </location>
</feature>
<feature type="domain" description="Kazal-like" evidence="10">
    <location>
        <begin position="450"/>
        <end position="502"/>
    </location>
</feature>
<dbReference type="PROSITE" id="PS50850">
    <property type="entry name" value="MFS"/>
    <property type="match status" value="1"/>
</dbReference>
<feature type="transmembrane region" description="Helical" evidence="8">
    <location>
        <begin position="177"/>
        <end position="202"/>
    </location>
</feature>
<keyword evidence="8" id="KW-0813">Transport</keyword>
<evidence type="ECO:0000256" key="2">
    <source>
        <dbReference type="ARBA" id="ARBA00009657"/>
    </source>
</evidence>
<feature type="transmembrane region" description="Helical" evidence="8">
    <location>
        <begin position="621"/>
        <end position="643"/>
    </location>
</feature>
<evidence type="ECO:0000259" key="9">
    <source>
        <dbReference type="PROSITE" id="PS50850"/>
    </source>
</evidence>
<evidence type="ECO:0000313" key="12">
    <source>
        <dbReference type="Proteomes" id="UP001347796"/>
    </source>
</evidence>
<comment type="caution">
    <text evidence="8">Lacks conserved residue(s) required for the propagation of feature annotation.</text>
</comment>
<dbReference type="GO" id="GO:0006811">
    <property type="term" value="P:monoatomic ion transport"/>
    <property type="evidence" value="ECO:0007669"/>
    <property type="project" value="UniProtKB-KW"/>
</dbReference>
<evidence type="ECO:0000256" key="5">
    <source>
        <dbReference type="ARBA" id="ARBA00022989"/>
    </source>
</evidence>
<evidence type="ECO:0000259" key="10">
    <source>
        <dbReference type="PROSITE" id="PS51465"/>
    </source>
</evidence>
<dbReference type="AlphaFoldDB" id="A0AAN8KAG2"/>
<dbReference type="GO" id="GO:0043252">
    <property type="term" value="P:sodium-independent organic anion transport"/>
    <property type="evidence" value="ECO:0007669"/>
    <property type="project" value="TreeGrafter"/>
</dbReference>
<keyword evidence="3" id="KW-1003">Cell membrane</keyword>
<dbReference type="GO" id="GO:0016323">
    <property type="term" value="C:basolateral plasma membrane"/>
    <property type="evidence" value="ECO:0007669"/>
    <property type="project" value="TreeGrafter"/>
</dbReference>
<protein>
    <recommendedName>
        <fullName evidence="8">Solute carrier organic anion transporter family member</fullName>
    </recommendedName>
</protein>
<dbReference type="PANTHER" id="PTHR11388:SF100">
    <property type="entry name" value="SOLUTE CARRIER ORGANIC ANION TRANSPORTER FAMILY MEMBER 4A1"/>
    <property type="match status" value="1"/>
</dbReference>
<dbReference type="Pfam" id="PF03137">
    <property type="entry name" value="OATP"/>
    <property type="match status" value="1"/>
</dbReference>
<comment type="subcellular location">
    <subcellularLocation>
        <location evidence="1 8">Cell membrane</location>
        <topology evidence="1 8">Multi-pass membrane protein</topology>
    </subcellularLocation>
</comment>
<feature type="transmembrane region" description="Helical" evidence="8">
    <location>
        <begin position="121"/>
        <end position="141"/>
    </location>
</feature>
<proteinExistence type="inferred from homology"/>
<evidence type="ECO:0000313" key="11">
    <source>
        <dbReference type="EMBL" id="KAK6192236.1"/>
    </source>
</evidence>
<dbReference type="Gene3D" id="1.20.1250.20">
    <property type="entry name" value="MFS general substrate transporter like domains"/>
    <property type="match status" value="2"/>
</dbReference>
<dbReference type="InterPro" id="IPR036259">
    <property type="entry name" value="MFS_trans_sf"/>
</dbReference>
<dbReference type="InterPro" id="IPR020846">
    <property type="entry name" value="MFS_dom"/>
</dbReference>
<dbReference type="Proteomes" id="UP001347796">
    <property type="component" value="Unassembled WGS sequence"/>
</dbReference>
<evidence type="ECO:0000256" key="6">
    <source>
        <dbReference type="ARBA" id="ARBA00023136"/>
    </source>
</evidence>
<dbReference type="InterPro" id="IPR002350">
    <property type="entry name" value="Kazal_dom"/>
</dbReference>
<dbReference type="GO" id="GO:0015347">
    <property type="term" value="F:sodium-independent organic anion transmembrane transporter activity"/>
    <property type="evidence" value="ECO:0007669"/>
    <property type="project" value="TreeGrafter"/>
</dbReference>
<sequence length="664" mass="72217">MSASPLAGGEVCFSEVNGETFNPEGKQTEDRDTNCGIGPWQPKCLQRGNNPKCLLFFLCMYGMILSFVVNGINNVNTTSMERRFNLSSARVGMVSSAYDISAAILGLGISYFGSGKNKAKWLAVAGLFMVLGSFIMSIPHFSTGLYEAGEKVIKLCLQDGNTTTVCRPEETYLSSYLYVFVLGQMLHGVGGTTIYTVGIALLDDSVSSSTTPLFIGILYGCSILGPGIGYIVGGQFLNFYVDFDRLDSAGLSITPDDPRWVGAWWIGFLVAAILNLTVALPLFLFGKELPSAKHVRETRISEAHGSEKSTVSYIKTERSMKHFLGVVTKLLKNPCFVFLALSMLTEGAIIGGSATFLPKVIEMEFRVSASMAAIYTGIAVVPSAAAGQFLGGYITRRLKLDIRGTLRLCIIAMFASLFGCAILWIKCNSEEIAGVNVPYPVDNLTDDVSPVLTTECNKGCDCSTNIYEPVCDVDGMIYFSPCYAGCTVKTSSANFSGYTSCSCVNTKGSMFTGIEKNSVKSTVCRKSCSILYVFLSLLFILISFCFLPVASGDSVQLRCVDAEDKTFAQGLKLFIVRLLGTVPGPVIFGRLLDDSCIVWREECGNKLSCWIYDHHLMIRNIYLLFLGTKVLSIIFCCLALKLYKVPAALQAGEEKIELETKLTT</sequence>
<evidence type="ECO:0000256" key="4">
    <source>
        <dbReference type="ARBA" id="ARBA00022692"/>
    </source>
</evidence>
<reference evidence="11 12" key="1">
    <citation type="submission" date="2024-01" db="EMBL/GenBank/DDBJ databases">
        <title>The genome of the rayed Mediterranean limpet Patella caerulea (Linnaeus, 1758).</title>
        <authorList>
            <person name="Anh-Thu Weber A."/>
            <person name="Halstead-Nussloch G."/>
        </authorList>
    </citation>
    <scope>NUCLEOTIDE SEQUENCE [LARGE SCALE GENOMIC DNA]</scope>
    <source>
        <strain evidence="11">AATW-2023a</strain>
        <tissue evidence="11">Whole specimen</tissue>
    </source>
</reference>
<feature type="domain" description="Major facilitator superfamily (MFS) profile" evidence="9">
    <location>
        <begin position="54"/>
        <end position="644"/>
    </location>
</feature>
<dbReference type="InterPro" id="IPR036058">
    <property type="entry name" value="Kazal_dom_sf"/>
</dbReference>
<feature type="transmembrane region" description="Helical" evidence="8">
    <location>
        <begin position="214"/>
        <end position="241"/>
    </location>
</feature>
<evidence type="ECO:0000256" key="3">
    <source>
        <dbReference type="ARBA" id="ARBA00022475"/>
    </source>
</evidence>
<feature type="transmembrane region" description="Helical" evidence="8">
    <location>
        <begin position="530"/>
        <end position="550"/>
    </location>
</feature>
<feature type="transmembrane region" description="Helical" evidence="8">
    <location>
        <begin position="53"/>
        <end position="72"/>
    </location>
</feature>
<keyword evidence="7" id="KW-1015">Disulfide bond</keyword>
<keyword evidence="8" id="KW-0406">Ion transport</keyword>
<evidence type="ECO:0000256" key="7">
    <source>
        <dbReference type="ARBA" id="ARBA00023157"/>
    </source>
</evidence>
<organism evidence="11 12">
    <name type="scientific">Patella caerulea</name>
    <name type="common">Rayed Mediterranean limpet</name>
    <dbReference type="NCBI Taxonomy" id="87958"/>
    <lineage>
        <taxon>Eukaryota</taxon>
        <taxon>Metazoa</taxon>
        <taxon>Spiralia</taxon>
        <taxon>Lophotrochozoa</taxon>
        <taxon>Mollusca</taxon>
        <taxon>Gastropoda</taxon>
        <taxon>Patellogastropoda</taxon>
        <taxon>Patelloidea</taxon>
        <taxon>Patellidae</taxon>
        <taxon>Patella</taxon>
    </lineage>
</organism>
<comment type="caution">
    <text evidence="11">The sequence shown here is derived from an EMBL/GenBank/DDBJ whole genome shotgun (WGS) entry which is preliminary data.</text>
</comment>
<feature type="transmembrane region" description="Helical" evidence="8">
    <location>
        <begin position="92"/>
        <end position="114"/>
    </location>
</feature>
<dbReference type="EMBL" id="JAZGQO010000002">
    <property type="protein sequence ID" value="KAK6192236.1"/>
    <property type="molecule type" value="Genomic_DNA"/>
</dbReference>
<dbReference type="SUPFAM" id="SSF100895">
    <property type="entry name" value="Kazal-type serine protease inhibitors"/>
    <property type="match status" value="1"/>
</dbReference>
<evidence type="ECO:0000256" key="8">
    <source>
        <dbReference type="RuleBase" id="RU362056"/>
    </source>
</evidence>
<keyword evidence="4 8" id="KW-0812">Transmembrane</keyword>
<gene>
    <name evidence="11" type="ORF">SNE40_003742</name>
</gene>